<keyword evidence="3" id="KW-0804">Transcription</keyword>
<keyword evidence="1" id="KW-0805">Transcription regulation</keyword>
<accession>A0ABP9CJP0</accession>
<dbReference type="Pfam" id="PF09339">
    <property type="entry name" value="HTH_IclR"/>
    <property type="match status" value="1"/>
</dbReference>
<reference evidence="7" key="1">
    <citation type="journal article" date="2019" name="Int. J. Syst. Evol. Microbiol.">
        <title>The Global Catalogue of Microorganisms (GCM) 10K type strain sequencing project: providing services to taxonomists for standard genome sequencing and annotation.</title>
        <authorList>
            <consortium name="The Broad Institute Genomics Platform"/>
            <consortium name="The Broad Institute Genome Sequencing Center for Infectious Disease"/>
            <person name="Wu L."/>
            <person name="Ma J."/>
        </authorList>
    </citation>
    <scope>NUCLEOTIDE SEQUENCE [LARGE SCALE GENOMIC DNA]</scope>
    <source>
        <strain evidence="7">JCM 17979</strain>
    </source>
</reference>
<keyword evidence="2" id="KW-0238">DNA-binding</keyword>
<dbReference type="InterPro" id="IPR014757">
    <property type="entry name" value="Tscrpt_reg_IclR_C"/>
</dbReference>
<dbReference type="PANTHER" id="PTHR30136:SF24">
    <property type="entry name" value="HTH-TYPE TRANSCRIPTIONAL REPRESSOR ALLR"/>
    <property type="match status" value="1"/>
</dbReference>
<dbReference type="InterPro" id="IPR029016">
    <property type="entry name" value="GAF-like_dom_sf"/>
</dbReference>
<protein>
    <submittedName>
        <fullName evidence="6">IclR family transcriptional regulator</fullName>
    </submittedName>
</protein>
<organism evidence="6 7">
    <name type="scientific">Actinomycetospora chlora</name>
    <dbReference type="NCBI Taxonomy" id="663608"/>
    <lineage>
        <taxon>Bacteria</taxon>
        <taxon>Bacillati</taxon>
        <taxon>Actinomycetota</taxon>
        <taxon>Actinomycetes</taxon>
        <taxon>Pseudonocardiales</taxon>
        <taxon>Pseudonocardiaceae</taxon>
        <taxon>Actinomycetospora</taxon>
    </lineage>
</organism>
<dbReference type="PANTHER" id="PTHR30136">
    <property type="entry name" value="HELIX-TURN-HELIX TRANSCRIPTIONAL REGULATOR, ICLR FAMILY"/>
    <property type="match status" value="1"/>
</dbReference>
<dbReference type="RefSeq" id="WP_345423462.1">
    <property type="nucleotide sequence ID" value="NZ_BAABHO010000066.1"/>
</dbReference>
<dbReference type="Gene3D" id="1.10.10.10">
    <property type="entry name" value="Winged helix-like DNA-binding domain superfamily/Winged helix DNA-binding domain"/>
    <property type="match status" value="1"/>
</dbReference>
<dbReference type="EMBL" id="BAABHO010000066">
    <property type="protein sequence ID" value="GAA4809505.1"/>
    <property type="molecule type" value="Genomic_DNA"/>
</dbReference>
<dbReference type="PROSITE" id="PS51078">
    <property type="entry name" value="ICLR_ED"/>
    <property type="match status" value="1"/>
</dbReference>
<evidence type="ECO:0000313" key="7">
    <source>
        <dbReference type="Proteomes" id="UP001500928"/>
    </source>
</evidence>
<dbReference type="Gene3D" id="3.30.450.40">
    <property type="match status" value="1"/>
</dbReference>
<dbReference type="SUPFAM" id="SSF55781">
    <property type="entry name" value="GAF domain-like"/>
    <property type="match status" value="1"/>
</dbReference>
<dbReference type="InterPro" id="IPR036388">
    <property type="entry name" value="WH-like_DNA-bd_sf"/>
</dbReference>
<feature type="domain" description="IclR-ED" evidence="5">
    <location>
        <begin position="79"/>
        <end position="264"/>
    </location>
</feature>
<dbReference type="Pfam" id="PF01614">
    <property type="entry name" value="IclR_C"/>
    <property type="match status" value="1"/>
</dbReference>
<dbReference type="SUPFAM" id="SSF46785">
    <property type="entry name" value="Winged helix' DNA-binding domain"/>
    <property type="match status" value="1"/>
</dbReference>
<evidence type="ECO:0000256" key="1">
    <source>
        <dbReference type="ARBA" id="ARBA00023015"/>
    </source>
</evidence>
<dbReference type="Proteomes" id="UP001500928">
    <property type="component" value="Unassembled WGS sequence"/>
</dbReference>
<evidence type="ECO:0000259" key="5">
    <source>
        <dbReference type="PROSITE" id="PS51078"/>
    </source>
</evidence>
<feature type="domain" description="HTH iclR-type" evidence="4">
    <location>
        <begin position="18"/>
        <end position="78"/>
    </location>
</feature>
<keyword evidence="7" id="KW-1185">Reference proteome</keyword>
<evidence type="ECO:0000259" key="4">
    <source>
        <dbReference type="PROSITE" id="PS51077"/>
    </source>
</evidence>
<dbReference type="InterPro" id="IPR005471">
    <property type="entry name" value="Tscrpt_reg_IclR_N"/>
</dbReference>
<gene>
    <name evidence="6" type="ORF">GCM10023200_54130</name>
</gene>
<evidence type="ECO:0000313" key="6">
    <source>
        <dbReference type="EMBL" id="GAA4809505.1"/>
    </source>
</evidence>
<dbReference type="InterPro" id="IPR036390">
    <property type="entry name" value="WH_DNA-bd_sf"/>
</dbReference>
<dbReference type="PROSITE" id="PS51077">
    <property type="entry name" value="HTH_ICLR"/>
    <property type="match status" value="1"/>
</dbReference>
<dbReference type="SMART" id="SM00346">
    <property type="entry name" value="HTH_ICLR"/>
    <property type="match status" value="1"/>
</dbReference>
<name>A0ABP9CJP0_9PSEU</name>
<comment type="caution">
    <text evidence="6">The sequence shown here is derived from an EMBL/GenBank/DDBJ whole genome shotgun (WGS) entry which is preliminary data.</text>
</comment>
<dbReference type="InterPro" id="IPR050707">
    <property type="entry name" value="HTH_MetabolicPath_Reg"/>
</dbReference>
<sequence length="276" mass="28730">MAAVAVDAPQQPDAGCPNSVLGKARLILGAFEAGAYRLRLTELSRRSGVAKASCYRIAQELVQWGLLERVGDSYQLGLAVFELGQRVPVSAVLRVVARPLLVDLFAATRATVHLAVLEGSHVLYVEKVAGEANILTHSEVGGRLPATCTATGKVLLATRPEGEAVVAGLDGTPLVRPTSRSTPTPEALRAQLVEVRRAGFAVELEETKVGFGSVAVPVVGADGSVSAAVSTTLPADRIATARLVPALRATANGIARAVERRLLERGAGAEVPTPLL</sequence>
<evidence type="ECO:0000256" key="2">
    <source>
        <dbReference type="ARBA" id="ARBA00023125"/>
    </source>
</evidence>
<evidence type="ECO:0000256" key="3">
    <source>
        <dbReference type="ARBA" id="ARBA00023163"/>
    </source>
</evidence>
<proteinExistence type="predicted"/>